<organism evidence="2 3">
    <name type="scientific">Scrofimicrobium canadense</name>
    <dbReference type="NCBI Taxonomy" id="2652290"/>
    <lineage>
        <taxon>Bacteria</taxon>
        <taxon>Bacillati</taxon>
        <taxon>Actinomycetota</taxon>
        <taxon>Actinomycetes</taxon>
        <taxon>Actinomycetales</taxon>
        <taxon>Actinomycetaceae</taxon>
        <taxon>Scrofimicrobium</taxon>
    </lineage>
</organism>
<comment type="caution">
    <text evidence="2">The sequence shown here is derived from an EMBL/GenBank/DDBJ whole genome shotgun (WGS) entry which is preliminary data.</text>
</comment>
<keyword evidence="1" id="KW-1133">Transmembrane helix</keyword>
<accession>A0A6N7W747</accession>
<keyword evidence="1" id="KW-0472">Membrane</keyword>
<sequence>MGIRNNDDVKQRAAELASVVADKASEALLTASELTKAGVKVAKPKVLNAADATVKAASPWVDSAVANTARFTERAGEGLHKVHQDLVDDYLPRLGHAVEAAAAKASVPEAVEAARVELTQPRRRSRGKKVLKWTLVAAGAAGVGYLLWRRSRPIEDPWAEEYWSDLEAETPDVVDESLVTEQTADAEEAADTAAIAVGEETAQGDED</sequence>
<proteinExistence type="predicted"/>
<keyword evidence="3" id="KW-1185">Reference proteome</keyword>
<gene>
    <name evidence="2" type="ORF">FYJ24_04655</name>
</gene>
<dbReference type="AlphaFoldDB" id="A0A6N7W747"/>
<dbReference type="RefSeq" id="WP_154544087.1">
    <property type="nucleotide sequence ID" value="NZ_VULO01000005.1"/>
</dbReference>
<feature type="transmembrane region" description="Helical" evidence="1">
    <location>
        <begin position="130"/>
        <end position="148"/>
    </location>
</feature>
<evidence type="ECO:0000313" key="3">
    <source>
        <dbReference type="Proteomes" id="UP000470875"/>
    </source>
</evidence>
<protein>
    <submittedName>
        <fullName evidence="2">Uncharacterized protein</fullName>
    </submittedName>
</protein>
<reference evidence="2 3" key="1">
    <citation type="submission" date="2019-08" db="EMBL/GenBank/DDBJ databases">
        <title>In-depth cultivation of the pig gut microbiome towards novel bacterial diversity and tailored functional studies.</title>
        <authorList>
            <person name="Wylensek D."/>
            <person name="Hitch T.C.A."/>
            <person name="Clavel T."/>
        </authorList>
    </citation>
    <scope>NUCLEOTIDE SEQUENCE [LARGE SCALE GENOMIC DNA]</scope>
    <source>
        <strain evidence="2 3">WB03_NA08</strain>
    </source>
</reference>
<name>A0A6N7W747_9ACTO</name>
<evidence type="ECO:0000256" key="1">
    <source>
        <dbReference type="SAM" id="Phobius"/>
    </source>
</evidence>
<evidence type="ECO:0000313" key="2">
    <source>
        <dbReference type="EMBL" id="MSS84066.1"/>
    </source>
</evidence>
<keyword evidence="1" id="KW-0812">Transmembrane</keyword>
<dbReference type="EMBL" id="VULO01000005">
    <property type="protein sequence ID" value="MSS84066.1"/>
    <property type="molecule type" value="Genomic_DNA"/>
</dbReference>
<dbReference type="Proteomes" id="UP000470875">
    <property type="component" value="Unassembled WGS sequence"/>
</dbReference>